<proteinExistence type="inferred from homology"/>
<evidence type="ECO:0000313" key="4">
    <source>
        <dbReference type="Proteomes" id="UP000766336"/>
    </source>
</evidence>
<reference evidence="3 4" key="1">
    <citation type="submission" date="2021-05" db="EMBL/GenBank/DDBJ databases">
        <title>Roseococcus sp. XZZS9, whole genome shotgun sequencing project.</title>
        <authorList>
            <person name="Zhao G."/>
            <person name="Shen L."/>
        </authorList>
    </citation>
    <scope>NUCLEOTIDE SEQUENCE [LARGE SCALE GENOMIC DNA]</scope>
    <source>
        <strain evidence="3 4">XZZS9</strain>
    </source>
</reference>
<name>A0ABS5Q8V7_9PROT</name>
<dbReference type="Proteomes" id="UP000766336">
    <property type="component" value="Unassembled WGS sequence"/>
</dbReference>
<dbReference type="EMBL" id="JAHCDA010000001">
    <property type="protein sequence ID" value="MBS7810141.1"/>
    <property type="molecule type" value="Genomic_DNA"/>
</dbReference>
<organism evidence="3 4">
    <name type="scientific">Roseococcus pinisoli</name>
    <dbReference type="NCBI Taxonomy" id="2835040"/>
    <lineage>
        <taxon>Bacteria</taxon>
        <taxon>Pseudomonadati</taxon>
        <taxon>Pseudomonadota</taxon>
        <taxon>Alphaproteobacteria</taxon>
        <taxon>Acetobacterales</taxon>
        <taxon>Roseomonadaceae</taxon>
        <taxon>Roseococcus</taxon>
    </lineage>
</organism>
<keyword evidence="2" id="KW-0732">Signal</keyword>
<dbReference type="PANTHER" id="PTHR42928">
    <property type="entry name" value="TRICARBOXYLATE-BINDING PROTEIN"/>
    <property type="match status" value="1"/>
</dbReference>
<dbReference type="InterPro" id="IPR042100">
    <property type="entry name" value="Bug_dom1"/>
</dbReference>
<dbReference type="InterPro" id="IPR005064">
    <property type="entry name" value="BUG"/>
</dbReference>
<feature type="signal peptide" evidence="2">
    <location>
        <begin position="1"/>
        <end position="22"/>
    </location>
</feature>
<dbReference type="PANTHER" id="PTHR42928:SF5">
    <property type="entry name" value="BLR1237 PROTEIN"/>
    <property type="match status" value="1"/>
</dbReference>
<dbReference type="Pfam" id="PF03401">
    <property type="entry name" value="TctC"/>
    <property type="match status" value="1"/>
</dbReference>
<evidence type="ECO:0000256" key="1">
    <source>
        <dbReference type="ARBA" id="ARBA00006987"/>
    </source>
</evidence>
<dbReference type="CDD" id="cd07012">
    <property type="entry name" value="PBP2_Bug_TTT"/>
    <property type="match status" value="1"/>
</dbReference>
<dbReference type="Gene3D" id="3.40.190.150">
    <property type="entry name" value="Bordetella uptake gene, domain 1"/>
    <property type="match status" value="1"/>
</dbReference>
<comment type="caution">
    <text evidence="3">The sequence shown here is derived from an EMBL/GenBank/DDBJ whole genome shotgun (WGS) entry which is preliminary data.</text>
</comment>
<comment type="similarity">
    <text evidence="1">Belongs to the UPF0065 (bug) family.</text>
</comment>
<dbReference type="Gene3D" id="3.40.190.10">
    <property type="entry name" value="Periplasmic binding protein-like II"/>
    <property type="match status" value="1"/>
</dbReference>
<accession>A0ABS5Q8V7</accession>
<evidence type="ECO:0000256" key="2">
    <source>
        <dbReference type="SAM" id="SignalP"/>
    </source>
</evidence>
<keyword evidence="4" id="KW-1185">Reference proteome</keyword>
<evidence type="ECO:0000313" key="3">
    <source>
        <dbReference type="EMBL" id="MBS7810141.1"/>
    </source>
</evidence>
<dbReference type="RefSeq" id="WP_213668779.1">
    <property type="nucleotide sequence ID" value="NZ_JAHCDA010000001.1"/>
</dbReference>
<sequence>MRRIIIFTALLLSWLGGPPASAQDAYPSRAVQLIIPFPPGGNTDLMARGLLQELSKALGQPVVGVNRGGAAGAIGNAELFRARGDGYTIGISPNNAITTQPHLQNVNYTAEGFRYLCLAYDNPQVLILGRNAPFSDFAGMAAFARTGREALIYGAPGVGSTQHILTVQLLRAMGVEGLNVPFTGAGPIAQAALAGQIHVFVEAASIPASTGLGVLAVLGTQRMPSLPNVPSTGELGYPMAGTTYGGLIAPADLPDAIAETIERACRTAVTSEGFRVIAERLNAVPSFQPAGVFRERFVTESAANRVLLQELGINRQ</sequence>
<protein>
    <submittedName>
        <fullName evidence="3">Tripartite tricarboxylate transporter substrate binding protein</fullName>
    </submittedName>
</protein>
<feature type="chain" id="PRO_5046622048" evidence="2">
    <location>
        <begin position="23"/>
        <end position="316"/>
    </location>
</feature>
<gene>
    <name evidence="3" type="ORF">KHU32_04270</name>
</gene>
<dbReference type="PIRSF" id="PIRSF017082">
    <property type="entry name" value="YflP"/>
    <property type="match status" value="1"/>
</dbReference>